<dbReference type="CTD" id="185031"/>
<dbReference type="OrthoDB" id="5815019at2759"/>
<evidence type="ECO:0000259" key="1">
    <source>
        <dbReference type="Pfam" id="PF05050"/>
    </source>
</evidence>
<dbReference type="GO" id="GO:0008168">
    <property type="term" value="F:methyltransferase activity"/>
    <property type="evidence" value="ECO:0007669"/>
    <property type="project" value="UniProtKB-KW"/>
</dbReference>
<dbReference type="PANTHER" id="PTHR32026">
    <property type="entry name" value="METHYLTRANSFERASE-LIKE PROTEIN 24"/>
    <property type="match status" value="1"/>
</dbReference>
<dbReference type="GO" id="GO:0032259">
    <property type="term" value="P:methylation"/>
    <property type="evidence" value="ECO:0007669"/>
    <property type="project" value="UniProtKB-KW"/>
</dbReference>
<dbReference type="eggNOG" id="ENOG502S9FE">
    <property type="taxonomic scope" value="Eukaryota"/>
</dbReference>
<dbReference type="AGR" id="WB:WBGene00017873"/>
<dbReference type="Proteomes" id="UP000001940">
    <property type="component" value="Chromosome II"/>
</dbReference>
<dbReference type="OMA" id="CEACCEY"/>
<evidence type="ECO:0000313" key="3">
    <source>
        <dbReference type="Proteomes" id="UP000001940"/>
    </source>
</evidence>
<dbReference type="PANTHER" id="PTHR32026:SF6">
    <property type="entry name" value="METHYLTRANSFERASE FKBM DOMAIN-CONTAINING PROTEIN"/>
    <property type="match status" value="1"/>
</dbReference>
<dbReference type="PhylomeDB" id="Q95YB1"/>
<evidence type="ECO:0000313" key="2">
    <source>
        <dbReference type="EMBL" id="CCD70087.1"/>
    </source>
</evidence>
<dbReference type="UCSC" id="F28A10.5">
    <property type="organism name" value="c. elegans"/>
</dbReference>
<keyword evidence="2" id="KW-0489">Methyltransferase</keyword>
<evidence type="ECO:0000313" key="4">
    <source>
        <dbReference type="WormBase" id="F28A10.5"/>
    </source>
</evidence>
<dbReference type="Pfam" id="PF05050">
    <property type="entry name" value="Methyltransf_21"/>
    <property type="match status" value="1"/>
</dbReference>
<dbReference type="KEGG" id="cel:CELE_F28A10.5"/>
<dbReference type="FunCoup" id="Q95YB1">
    <property type="interactions" value="7"/>
</dbReference>
<reference evidence="2 3" key="1">
    <citation type="journal article" date="1998" name="Science">
        <title>Genome sequence of the nematode C. elegans: a platform for investigating biology.</title>
        <authorList>
            <consortium name="The C. elegans sequencing consortium"/>
            <person name="Sulson J.E."/>
            <person name="Waterston R."/>
        </authorList>
    </citation>
    <scope>NUCLEOTIDE SEQUENCE [LARGE SCALE GENOMIC DNA]</scope>
    <source>
        <strain evidence="2 3">Bristol N2</strain>
    </source>
</reference>
<dbReference type="InterPro" id="IPR026913">
    <property type="entry name" value="METTL24"/>
</dbReference>
<dbReference type="AlphaFoldDB" id="Q95YB1"/>
<keyword evidence="2" id="KW-0808">Transferase</keyword>
<sequence length="293" mass="32901">MLRKQNSSSLSIFLLVLLLLISVSIFITSNQINRKLEQCSLPSFTRQARVLNPAALYTSHSAKEVRKSSFKSADQARKLLIAAAKLNDNKDFYAKVKTEAHCENMERIGESGDGGKYVCNPKMVRNGCTLMSLGLNNQIEYDEHIHKATGKQCIILGADIGEQNEKTKESYKNINGQLFVGKIPDNLPISSMLEKSGRSEIELLKMDIENGEFTALEPLIKDYFVCQIFIEIHGTPLNHFELLQTMAKYGFRIFNVDPNPYCEACCEYSLINDFCMAQFEVTPLASIIPPVTV</sequence>
<keyword evidence="3" id="KW-1185">Reference proteome</keyword>
<dbReference type="RefSeq" id="NP_493833.1">
    <property type="nucleotide sequence ID" value="NM_061432.1"/>
</dbReference>
<dbReference type="GeneID" id="185031"/>
<dbReference type="InterPro" id="IPR006342">
    <property type="entry name" value="FkbM_mtfrase"/>
</dbReference>
<name>Q95YB1_CAEEL</name>
<dbReference type="SUPFAM" id="SSF53335">
    <property type="entry name" value="S-adenosyl-L-methionine-dependent methyltransferases"/>
    <property type="match status" value="1"/>
</dbReference>
<gene>
    <name evidence="2" type="ORF">CELE_F28A10.5</name>
    <name evidence="2 4" type="ORF">F28A10.5</name>
</gene>
<protein>
    <submittedName>
        <fullName evidence="2">Methyltransferase FkbM domain-containing protein</fullName>
    </submittedName>
</protein>
<dbReference type="EMBL" id="BX284602">
    <property type="protein sequence ID" value="CCD70087.1"/>
    <property type="molecule type" value="Genomic_DNA"/>
</dbReference>
<accession>Q95YB1</accession>
<organism evidence="2 3">
    <name type="scientific">Caenorhabditis elegans</name>
    <dbReference type="NCBI Taxonomy" id="6239"/>
    <lineage>
        <taxon>Eukaryota</taxon>
        <taxon>Metazoa</taxon>
        <taxon>Ecdysozoa</taxon>
        <taxon>Nematoda</taxon>
        <taxon>Chromadorea</taxon>
        <taxon>Rhabditida</taxon>
        <taxon>Rhabditina</taxon>
        <taxon>Rhabditomorpha</taxon>
        <taxon>Rhabditoidea</taxon>
        <taxon>Rhabditidae</taxon>
        <taxon>Peloderinae</taxon>
        <taxon>Caenorhabditis</taxon>
    </lineage>
</organism>
<dbReference type="PaxDb" id="6239-F28A10.5"/>
<dbReference type="InParanoid" id="Q95YB1"/>
<dbReference type="HOGENOM" id="CLU_074434_0_0_1"/>
<dbReference type="WormBase" id="F28A10.5">
    <property type="protein sequence ID" value="CE19410"/>
    <property type="gene ID" value="WBGene00017873"/>
</dbReference>
<dbReference type="STRING" id="6239.F28A10.5.1"/>
<proteinExistence type="predicted"/>
<dbReference type="InterPro" id="IPR029063">
    <property type="entry name" value="SAM-dependent_MTases_sf"/>
</dbReference>
<feature type="domain" description="Methyltransferase FkbM" evidence="1">
    <location>
        <begin position="99"/>
        <end position="253"/>
    </location>
</feature>